<organism evidence="4">
    <name type="scientific">viral metagenome</name>
    <dbReference type="NCBI Taxonomy" id="1070528"/>
    <lineage>
        <taxon>unclassified sequences</taxon>
        <taxon>metagenomes</taxon>
        <taxon>organismal metagenomes</taxon>
    </lineage>
</organism>
<sequence length="172" mass="20040">MTNLIYALELENNKWYIGKTCDIESRINEHNIGSNKWIKTYKIKNHEIIENPVKSKFSEDNFTKEYMMKYGIGNVRGGSYTKFDLNKDEIKFLNKEFLHAEDKCFNCGDMNHYSSECPNKTEKLESESSSDEGSNLDSEDLDSEDDETEDLDSENLDTEDDETEYSESEDED</sequence>
<dbReference type="CDD" id="cd00719">
    <property type="entry name" value="GIY-YIG_SF"/>
    <property type="match status" value="1"/>
</dbReference>
<dbReference type="InterPro" id="IPR036875">
    <property type="entry name" value="Znf_CCHC_sf"/>
</dbReference>
<feature type="compositionally biased region" description="Acidic residues" evidence="1">
    <location>
        <begin position="137"/>
        <end position="172"/>
    </location>
</feature>
<protein>
    <recommendedName>
        <fullName evidence="5">CCHC-type domain-containing protein</fullName>
    </recommendedName>
</protein>
<evidence type="ECO:0008006" key="5">
    <source>
        <dbReference type="Google" id="ProtNLM"/>
    </source>
</evidence>
<dbReference type="AlphaFoldDB" id="A0A6C0AEH6"/>
<dbReference type="GO" id="GO:0003676">
    <property type="term" value="F:nucleic acid binding"/>
    <property type="evidence" value="ECO:0007669"/>
    <property type="project" value="InterPro"/>
</dbReference>
<evidence type="ECO:0000259" key="3">
    <source>
        <dbReference type="PROSITE" id="PS50164"/>
    </source>
</evidence>
<evidence type="ECO:0000313" key="4">
    <source>
        <dbReference type="EMBL" id="QHS77843.1"/>
    </source>
</evidence>
<evidence type="ECO:0000256" key="1">
    <source>
        <dbReference type="SAM" id="MobiDB-lite"/>
    </source>
</evidence>
<dbReference type="Pfam" id="PF01541">
    <property type="entry name" value="GIY-YIG"/>
    <property type="match status" value="1"/>
</dbReference>
<name>A0A6C0AEH6_9ZZZZ</name>
<dbReference type="EMBL" id="MN740593">
    <property type="protein sequence ID" value="QHS77843.1"/>
    <property type="molecule type" value="Genomic_DNA"/>
</dbReference>
<dbReference type="Gene3D" id="4.10.60.10">
    <property type="entry name" value="Zinc finger, CCHC-type"/>
    <property type="match status" value="1"/>
</dbReference>
<feature type="region of interest" description="Disordered" evidence="1">
    <location>
        <begin position="118"/>
        <end position="172"/>
    </location>
</feature>
<dbReference type="PROSITE" id="PS50158">
    <property type="entry name" value="ZF_CCHC"/>
    <property type="match status" value="1"/>
</dbReference>
<dbReference type="SUPFAM" id="SSF57756">
    <property type="entry name" value="Retrovirus zinc finger-like domains"/>
    <property type="match status" value="1"/>
</dbReference>
<dbReference type="InterPro" id="IPR000305">
    <property type="entry name" value="GIY-YIG_endonuc"/>
</dbReference>
<dbReference type="InterPro" id="IPR035901">
    <property type="entry name" value="GIY-YIG_endonuc_sf"/>
</dbReference>
<reference evidence="4" key="1">
    <citation type="journal article" date="2020" name="Nature">
        <title>Giant virus diversity and host interactions through global metagenomics.</title>
        <authorList>
            <person name="Schulz F."/>
            <person name="Roux S."/>
            <person name="Paez-Espino D."/>
            <person name="Jungbluth S."/>
            <person name="Walsh D.A."/>
            <person name="Denef V.J."/>
            <person name="McMahon K.D."/>
            <person name="Konstantinidis K.T."/>
            <person name="Eloe-Fadrosh E.A."/>
            <person name="Kyrpides N.C."/>
            <person name="Woyke T."/>
        </authorList>
    </citation>
    <scope>NUCLEOTIDE SEQUENCE</scope>
    <source>
        <strain evidence="4">GVMAG-S-1021933-23</strain>
    </source>
</reference>
<dbReference type="InterPro" id="IPR001878">
    <property type="entry name" value="Znf_CCHC"/>
</dbReference>
<dbReference type="SMART" id="SM00343">
    <property type="entry name" value="ZnF_C2HC"/>
    <property type="match status" value="1"/>
</dbReference>
<proteinExistence type="predicted"/>
<accession>A0A6C0AEH6</accession>
<dbReference type="GO" id="GO:0008270">
    <property type="term" value="F:zinc ion binding"/>
    <property type="evidence" value="ECO:0007669"/>
    <property type="project" value="InterPro"/>
</dbReference>
<feature type="domain" description="GIY-YIG" evidence="3">
    <location>
        <begin position="1"/>
        <end position="72"/>
    </location>
</feature>
<dbReference type="SUPFAM" id="SSF82771">
    <property type="entry name" value="GIY-YIG endonuclease"/>
    <property type="match status" value="1"/>
</dbReference>
<dbReference type="Pfam" id="PF00098">
    <property type="entry name" value="zf-CCHC"/>
    <property type="match status" value="1"/>
</dbReference>
<dbReference type="PROSITE" id="PS50164">
    <property type="entry name" value="GIY_YIG"/>
    <property type="match status" value="1"/>
</dbReference>
<evidence type="ECO:0000259" key="2">
    <source>
        <dbReference type="PROSITE" id="PS50158"/>
    </source>
</evidence>
<dbReference type="Gene3D" id="3.40.1440.10">
    <property type="entry name" value="GIY-YIG endonuclease"/>
    <property type="match status" value="1"/>
</dbReference>
<feature type="domain" description="CCHC-type" evidence="2">
    <location>
        <begin position="103"/>
        <end position="119"/>
    </location>
</feature>